<dbReference type="AlphaFoldDB" id="A0A386WF88"/>
<reference evidence="1 2" key="1">
    <citation type="submission" date="2017-10" db="EMBL/GenBank/DDBJ databases">
        <title>Integration of genomic and chemical information greatly accelerates assignment of the full stereostructure of myelolactone, a potent inhibitor of myeloma from a marine-derived Micromonospora.</title>
        <authorList>
            <person name="Kim M.C."/>
            <person name="Machado H."/>
            <person name="Jensen P.R."/>
            <person name="Fenical W."/>
        </authorList>
    </citation>
    <scope>NUCLEOTIDE SEQUENCE [LARGE SCALE GENOMIC DNA]</scope>
    <source>
        <strain evidence="1 2">CNY-010</strain>
    </source>
</reference>
<dbReference type="InterPro" id="IPR043129">
    <property type="entry name" value="ATPase_NBD"/>
</dbReference>
<accession>A0A386WF88</accession>
<dbReference type="RefSeq" id="WP_205776033.1">
    <property type="nucleotide sequence ID" value="NZ_CP024087.1"/>
</dbReference>
<dbReference type="Gene3D" id="3.30.420.40">
    <property type="match status" value="1"/>
</dbReference>
<sequence length="172" mass="18730">MRSGQARLAIDYGSADTTAVLAWPDGTWTPLLFDGEPALPSAVLLSGDGTTVTGHHAWRAAPVTPHRFIPHPRQPSEQRLTVADTDVDPLDLVAATLRHVAGQAHQLAWLDINRPSAETRITNWGVWILSWVPTMTLRRWPQSMAACPRPAIGRAHAGRESARGGSICKDPR</sequence>
<name>A0A386WF88_9ACTN</name>
<proteinExistence type="predicted"/>
<evidence type="ECO:0000313" key="1">
    <source>
        <dbReference type="EMBL" id="AYF26957.1"/>
    </source>
</evidence>
<dbReference type="Proteomes" id="UP000267804">
    <property type="component" value="Chromosome"/>
</dbReference>
<dbReference type="SUPFAM" id="SSF53067">
    <property type="entry name" value="Actin-like ATPase domain"/>
    <property type="match status" value="1"/>
</dbReference>
<organism evidence="1 2">
    <name type="scientific">Micromonospora tulbaghiae</name>
    <dbReference type="NCBI Taxonomy" id="479978"/>
    <lineage>
        <taxon>Bacteria</taxon>
        <taxon>Bacillati</taxon>
        <taxon>Actinomycetota</taxon>
        <taxon>Actinomycetes</taxon>
        <taxon>Micromonosporales</taxon>
        <taxon>Micromonosporaceae</taxon>
        <taxon>Micromonospora</taxon>
    </lineage>
</organism>
<evidence type="ECO:0000313" key="2">
    <source>
        <dbReference type="Proteomes" id="UP000267804"/>
    </source>
</evidence>
<protein>
    <submittedName>
        <fullName evidence="1">Uncharacterized protein</fullName>
    </submittedName>
</protein>
<dbReference type="KEGG" id="mtua:CSH63_05810"/>
<gene>
    <name evidence="1" type="ORF">CSH63_05810</name>
</gene>
<dbReference type="EMBL" id="CP024087">
    <property type="protein sequence ID" value="AYF26957.1"/>
    <property type="molecule type" value="Genomic_DNA"/>
</dbReference>